<evidence type="ECO:0000259" key="3">
    <source>
        <dbReference type="PROSITE" id="PS50212"/>
    </source>
</evidence>
<dbReference type="Gene3D" id="2.30.30.190">
    <property type="entry name" value="CAP Gly-rich-like domain"/>
    <property type="match status" value="1"/>
</dbReference>
<evidence type="ECO:0000256" key="2">
    <source>
        <dbReference type="SAM" id="Coils"/>
    </source>
</evidence>
<comment type="caution">
    <text evidence="5">The sequence shown here is derived from an EMBL/GenBank/DDBJ whole genome shotgun (WGS) entry which is preliminary data.</text>
</comment>
<keyword evidence="2" id="KW-0175">Coiled coil</keyword>
<evidence type="ECO:0000256" key="1">
    <source>
        <dbReference type="PROSITE-ProRule" id="PRU00135"/>
    </source>
</evidence>
<evidence type="ECO:0000313" key="5">
    <source>
        <dbReference type="EMBL" id="KAJ3428840.1"/>
    </source>
</evidence>
<feature type="coiled-coil region" evidence="2">
    <location>
        <begin position="156"/>
        <end position="200"/>
    </location>
</feature>
<dbReference type="InterPro" id="IPR000651">
    <property type="entry name" value="Ras-like_Gua-exchang_fac_N"/>
</dbReference>
<dbReference type="InterPro" id="IPR000477">
    <property type="entry name" value="RT_dom"/>
</dbReference>
<gene>
    <name evidence="5" type="ORF">M0812_24174</name>
</gene>
<dbReference type="PANTHER" id="PTHR23113">
    <property type="entry name" value="GUANINE NUCLEOTIDE EXCHANGE FACTOR"/>
    <property type="match status" value="1"/>
</dbReference>
<dbReference type="InterPro" id="IPR023578">
    <property type="entry name" value="Ras_GEF_dom_sf"/>
</dbReference>
<feature type="domain" description="Reverse transcriptase" evidence="4">
    <location>
        <begin position="819"/>
        <end position="1047"/>
    </location>
</feature>
<sequence>MAHLEIGKQLVVDAQKATILFLGTTDFDEGNWVGLELSKPTNSINVCDSLRNMGNFSDLSLQRTVYLHSKSLDFLVQDQKQLTKEIASLETKLRENGIHNSVIQGIEEEQQLEKIIQQLELVNNEIQQTDQQIEYFESGLEIIQKDTKKMAIKPKIDRVNKVNKKLEKSEQSLSNEKQKMKLLKERNESLQIDLKFAKSTGERQIQKLNQKIAKREKLITYLELQRKNLIKQLSSPSTIGANSENLKKEIKFLEKELEETKKELAFTENKIEQTKPLPPLVAFSKNKPKWIPILMRRNPKILQMSERLNLFTKKLSFSRFYQTSKSEKSELINSNFILSLIIQHYTKEGKKTLVDFLKKKFSITVPESLIKNENKIESDLYSLVRLVLKTNDILFRKSFRRESDKGIHGEQEEMETLRLDSNDISMWDEPPDSKNNIVFDEKERKKLGSNSARNILETVVSANINKLIERLTWWQASDSEFIRVFLTTHRSFMTSEYLLLKLFQRYQVPEKREGIEKMEWDKRKKLIQLRVFSVLHTWLLEYFGQFTETMIRMIENFSSKNITQFSEPAPKPRVPKNLFSKNLHLSQIDELEFARQLTLYIHKLFLKIDSTELLVAGISNSNYASSRKFLKKVASASIPYHGMYVDLIREFNKGSQNDAGGRINLTKRRLLFNVIEEVKSYHAIIRDIICIDHNAILNKFNINKNWEIKNVYKIKDIAKFHVDFTNFYKNKNYQLNEKNFKIFKKQFKVKERIILNIPKKDLKLYNLINKLFENNELIKEIKDRNSKQYFKLINQINIEFEENQNFWKKLNRLRETSSKMILNNDNMETSYFGNLLFIHKSGDEGIPLNYRPISINQTLPRFFLKLLYTGIQDSWDLVSKKKFGFKKKINTRIAVLNLLNEYQKIKNKFKKENIFIVTIDIQKCFDSIHHSLIYYSIKKFIKNEIIVEYLLAYYSKEGIGVYQGDPLSPLLFDFITHFLLEKIKSLALHVQMFADDLILLMKGSLIEINFQLQKIFKIIKDFGMNPNDDKTKKTLISKEILYLGIWLDKKTHLKFNLDKVKVNFKKLINILQQKKFSNGLKIQFFKAVLHSQLLYGLEIFDLAKTDFKDIDTWINKKIIKFLLINPHSPRLIYKSDAKIDPVRITIYKRRFKLIQKLKILHYEELINYLPFRKKESENINWHSKNLKQLENELENFRIKNLENSPSWKV</sequence>
<dbReference type="Pfam" id="PF00078">
    <property type="entry name" value="RVT_1"/>
    <property type="match status" value="1"/>
</dbReference>
<dbReference type="InterPro" id="IPR036964">
    <property type="entry name" value="RASGEF_cat_dom_sf"/>
</dbReference>
<organism evidence="5 6">
    <name type="scientific">Anaeramoeba flamelloides</name>
    <dbReference type="NCBI Taxonomy" id="1746091"/>
    <lineage>
        <taxon>Eukaryota</taxon>
        <taxon>Metamonada</taxon>
        <taxon>Anaeramoebidae</taxon>
        <taxon>Anaeramoeba</taxon>
    </lineage>
</organism>
<evidence type="ECO:0000259" key="4">
    <source>
        <dbReference type="PROSITE" id="PS50878"/>
    </source>
</evidence>
<feature type="coiled-coil region" evidence="2">
    <location>
        <begin position="243"/>
        <end position="270"/>
    </location>
</feature>
<dbReference type="GO" id="GO:0005085">
    <property type="term" value="F:guanyl-nucleotide exchange factor activity"/>
    <property type="evidence" value="ECO:0007669"/>
    <property type="project" value="UniProtKB-KW"/>
</dbReference>
<dbReference type="PROSITE" id="PS50878">
    <property type="entry name" value="RT_POL"/>
    <property type="match status" value="1"/>
</dbReference>
<reference evidence="5" key="1">
    <citation type="submission" date="2022-08" db="EMBL/GenBank/DDBJ databases">
        <title>Novel sulphate-reducing endosymbionts in the free-living metamonad Anaeramoeba.</title>
        <authorList>
            <person name="Jerlstrom-Hultqvist J."/>
            <person name="Cepicka I."/>
            <person name="Gallot-Lavallee L."/>
            <person name="Salas-Leiva D."/>
            <person name="Curtis B.A."/>
            <person name="Zahonova K."/>
            <person name="Pipaliya S."/>
            <person name="Dacks J."/>
            <person name="Roger A.J."/>
        </authorList>
    </citation>
    <scope>NUCLEOTIDE SEQUENCE</scope>
    <source>
        <strain evidence="5">Busselton2</strain>
    </source>
</reference>
<dbReference type="Pfam" id="PF00618">
    <property type="entry name" value="RasGEF_N"/>
    <property type="match status" value="1"/>
</dbReference>
<dbReference type="InterPro" id="IPR036859">
    <property type="entry name" value="CAP-Gly_dom_sf"/>
</dbReference>
<dbReference type="Gene3D" id="1.10.840.10">
    <property type="entry name" value="Ras guanine-nucleotide exchange factors catalytic domain"/>
    <property type="match status" value="2"/>
</dbReference>
<keyword evidence="1" id="KW-0344">Guanine-nucleotide releasing factor</keyword>
<dbReference type="PANTHER" id="PTHR23113:SF366">
    <property type="entry name" value="RAS GUANINE NUCLEOTIDE EXCHANGE FACTOR R"/>
    <property type="match status" value="1"/>
</dbReference>
<dbReference type="Gene3D" id="1.20.870.10">
    <property type="entry name" value="Son of sevenless (SoS) protein Chain: S domain 1"/>
    <property type="match status" value="1"/>
</dbReference>
<dbReference type="SMART" id="SM00229">
    <property type="entry name" value="RasGEFN"/>
    <property type="match status" value="1"/>
</dbReference>
<dbReference type="GO" id="GO:0007265">
    <property type="term" value="P:Ras protein signal transduction"/>
    <property type="evidence" value="ECO:0007669"/>
    <property type="project" value="TreeGrafter"/>
</dbReference>
<proteinExistence type="predicted"/>
<dbReference type="PROSITE" id="PS50212">
    <property type="entry name" value="RASGEF_NTER"/>
    <property type="match status" value="1"/>
</dbReference>
<feature type="coiled-coil region" evidence="2">
    <location>
        <begin position="72"/>
        <end position="132"/>
    </location>
</feature>
<feature type="coiled-coil region" evidence="2">
    <location>
        <begin position="1172"/>
        <end position="1199"/>
    </location>
</feature>
<name>A0AAV7YIR3_9EUKA</name>
<dbReference type="AlphaFoldDB" id="A0AAV7YIR3"/>
<dbReference type="SUPFAM" id="SSF56672">
    <property type="entry name" value="DNA/RNA polymerases"/>
    <property type="match status" value="1"/>
</dbReference>
<accession>A0AAV7YIR3</accession>
<dbReference type="EMBL" id="JANTQA010000057">
    <property type="protein sequence ID" value="KAJ3428840.1"/>
    <property type="molecule type" value="Genomic_DNA"/>
</dbReference>
<dbReference type="Proteomes" id="UP001146793">
    <property type="component" value="Unassembled WGS sequence"/>
</dbReference>
<protein>
    <submittedName>
        <fullName evidence="5">Ras guanine nucleotide exchange factor i-related</fullName>
    </submittedName>
</protein>
<dbReference type="SUPFAM" id="SSF74924">
    <property type="entry name" value="Cap-Gly domain"/>
    <property type="match status" value="1"/>
</dbReference>
<feature type="domain" description="N-terminal Ras-GEF" evidence="3">
    <location>
        <begin position="455"/>
        <end position="583"/>
    </location>
</feature>
<dbReference type="GO" id="GO:0005886">
    <property type="term" value="C:plasma membrane"/>
    <property type="evidence" value="ECO:0007669"/>
    <property type="project" value="TreeGrafter"/>
</dbReference>
<dbReference type="CDD" id="cd06224">
    <property type="entry name" value="REM"/>
    <property type="match status" value="1"/>
</dbReference>
<evidence type="ECO:0000313" key="6">
    <source>
        <dbReference type="Proteomes" id="UP001146793"/>
    </source>
</evidence>
<dbReference type="SUPFAM" id="SSF48366">
    <property type="entry name" value="Ras GEF"/>
    <property type="match status" value="1"/>
</dbReference>
<dbReference type="InterPro" id="IPR008937">
    <property type="entry name" value="Ras-like_GEF"/>
</dbReference>
<dbReference type="InterPro" id="IPR043502">
    <property type="entry name" value="DNA/RNA_pol_sf"/>
</dbReference>